<evidence type="ECO:0000256" key="1">
    <source>
        <dbReference type="ARBA" id="ARBA00011823"/>
    </source>
</evidence>
<gene>
    <name evidence="8" type="ORF">LAZ67_12001116</name>
</gene>
<accession>A0ABY6L0Z2</accession>
<dbReference type="InterPro" id="IPR011004">
    <property type="entry name" value="Trimer_LpxA-like_sf"/>
</dbReference>
<evidence type="ECO:0000256" key="6">
    <source>
        <dbReference type="ARBA" id="ARBA00023579"/>
    </source>
</evidence>
<dbReference type="EC" id="2.7.7.9" evidence="2"/>
<dbReference type="Proteomes" id="UP001235939">
    <property type="component" value="Chromosome 12"/>
</dbReference>
<evidence type="ECO:0000256" key="7">
    <source>
        <dbReference type="ARBA" id="ARBA00047432"/>
    </source>
</evidence>
<comment type="subunit">
    <text evidence="1">Homooctamer.</text>
</comment>
<protein>
    <recommendedName>
        <fullName evidence="3">UTP--glucose-1-phosphate uridylyltransferase</fullName>
        <ecNumber evidence="2">2.7.7.9</ecNumber>
    </recommendedName>
</protein>
<comment type="catalytic activity">
    <reaction evidence="7">
        <text>alpha-D-glucose 1-phosphate + UTP + H(+) = UDP-alpha-D-glucose + diphosphate</text>
        <dbReference type="Rhea" id="RHEA:19889"/>
        <dbReference type="ChEBI" id="CHEBI:15378"/>
        <dbReference type="ChEBI" id="CHEBI:33019"/>
        <dbReference type="ChEBI" id="CHEBI:46398"/>
        <dbReference type="ChEBI" id="CHEBI:58601"/>
        <dbReference type="ChEBI" id="CHEBI:58885"/>
        <dbReference type="EC" id="2.7.7.9"/>
    </reaction>
    <physiologicalReaction direction="left-to-right" evidence="7">
        <dbReference type="Rhea" id="RHEA:19890"/>
    </physiologicalReaction>
</comment>
<reference evidence="8 9" key="1">
    <citation type="submission" date="2022-01" db="EMBL/GenBank/DDBJ databases">
        <title>A chromosomal length assembly of Cordylochernes scorpioides.</title>
        <authorList>
            <person name="Zeh D."/>
            <person name="Zeh J."/>
        </authorList>
    </citation>
    <scope>NUCLEOTIDE SEQUENCE [LARGE SCALE GENOMIC DNA]</scope>
    <source>
        <strain evidence="8">IN4F17</strain>
        <tissue evidence="8">Whole Body</tissue>
    </source>
</reference>
<dbReference type="InterPro" id="IPR002618">
    <property type="entry name" value="UDPGP_fam"/>
</dbReference>
<evidence type="ECO:0000256" key="4">
    <source>
        <dbReference type="ARBA" id="ARBA00022679"/>
    </source>
</evidence>
<dbReference type="PANTHER" id="PTHR43511">
    <property type="match status" value="1"/>
</dbReference>
<dbReference type="InterPro" id="IPR016267">
    <property type="entry name" value="UDPGP_trans"/>
</dbReference>
<dbReference type="EMBL" id="CP092874">
    <property type="protein sequence ID" value="UYV74817.1"/>
    <property type="molecule type" value="Genomic_DNA"/>
</dbReference>
<evidence type="ECO:0000313" key="9">
    <source>
        <dbReference type="Proteomes" id="UP001235939"/>
    </source>
</evidence>
<evidence type="ECO:0000313" key="8">
    <source>
        <dbReference type="EMBL" id="UYV74817.1"/>
    </source>
</evidence>
<evidence type="ECO:0000256" key="3">
    <source>
        <dbReference type="ARBA" id="ARBA00019048"/>
    </source>
</evidence>
<proteinExistence type="predicted"/>
<name>A0ABY6L0Z2_9ARAC</name>
<organism evidence="8 9">
    <name type="scientific">Cordylochernes scorpioides</name>
    <dbReference type="NCBI Taxonomy" id="51811"/>
    <lineage>
        <taxon>Eukaryota</taxon>
        <taxon>Metazoa</taxon>
        <taxon>Ecdysozoa</taxon>
        <taxon>Arthropoda</taxon>
        <taxon>Chelicerata</taxon>
        <taxon>Arachnida</taxon>
        <taxon>Pseudoscorpiones</taxon>
        <taxon>Cheliferoidea</taxon>
        <taxon>Chernetidae</taxon>
        <taxon>Cordylochernes</taxon>
    </lineage>
</organism>
<comment type="function">
    <text evidence="6">UTP--glucose-1-phosphate uridylyltransferase catalyzing the conversion of glucose-1-phosphate into UDP-glucose, a crucial precursor for the production of glycogen.</text>
</comment>
<dbReference type="SUPFAM" id="SSF51161">
    <property type="entry name" value="Trimeric LpxA-like enzymes"/>
    <property type="match status" value="1"/>
</dbReference>
<dbReference type="Gene3D" id="2.160.10.10">
    <property type="entry name" value="Hexapeptide repeat proteins"/>
    <property type="match status" value="1"/>
</dbReference>
<keyword evidence="5" id="KW-0548">Nucleotidyltransferase</keyword>
<dbReference type="Pfam" id="PF01704">
    <property type="entry name" value="UDPGP"/>
    <property type="match status" value="2"/>
</dbReference>
<sequence>MGVSRIFNTNNLWMDLRSVKELLEKDQLDMEIVVNNKSKSTIVPRNYLMLWWQVRDFLSRFASIPDMLELDHLTVSGDVTFGRGVTLKVCVIVTVCVDCTLM</sequence>
<keyword evidence="9" id="KW-1185">Reference proteome</keyword>
<evidence type="ECO:0000256" key="2">
    <source>
        <dbReference type="ARBA" id="ARBA00012415"/>
    </source>
</evidence>
<evidence type="ECO:0000256" key="5">
    <source>
        <dbReference type="ARBA" id="ARBA00022695"/>
    </source>
</evidence>
<keyword evidence="4" id="KW-0808">Transferase</keyword>